<name>A0AA88C8T4_9BURK</name>
<reference evidence="2" key="1">
    <citation type="journal article" date="2014" name="Int. J. Syst. Evol. Microbiol.">
        <title>Complete genome sequence of Corynebacterium casei LMG S-19264T (=DSM 44701T), isolated from a smear-ripened cheese.</title>
        <authorList>
            <consortium name="US DOE Joint Genome Institute (JGI-PGF)"/>
            <person name="Walter F."/>
            <person name="Albersmeier A."/>
            <person name="Kalinowski J."/>
            <person name="Ruckert C."/>
        </authorList>
    </citation>
    <scope>NUCLEOTIDE SEQUENCE</scope>
    <source>
        <strain evidence="2">KCTC 12344</strain>
    </source>
</reference>
<comment type="caution">
    <text evidence="2">The sequence shown here is derived from an EMBL/GenBank/DDBJ whole genome shotgun (WGS) entry which is preliminary data.</text>
</comment>
<dbReference type="RefSeq" id="WP_166793507.1">
    <property type="nucleotide sequence ID" value="NZ_BMWW01000004.1"/>
</dbReference>
<gene>
    <name evidence="2" type="ORF">GCM10007388_25390</name>
</gene>
<keyword evidence="1" id="KW-0812">Transmembrane</keyword>
<dbReference type="Proteomes" id="UP000619512">
    <property type="component" value="Unassembled WGS sequence"/>
</dbReference>
<sequence>MYDKEDFPDQQQYERTGSATMSHIVLTVLVAVVGFIAVLAAWTSA</sequence>
<dbReference type="EMBL" id="BMWW01000004">
    <property type="protein sequence ID" value="GGY91062.1"/>
    <property type="molecule type" value="Genomic_DNA"/>
</dbReference>
<keyword evidence="1" id="KW-1133">Transmembrane helix</keyword>
<keyword evidence="1" id="KW-0472">Membrane</keyword>
<feature type="transmembrane region" description="Helical" evidence="1">
    <location>
        <begin position="20"/>
        <end position="42"/>
    </location>
</feature>
<protein>
    <submittedName>
        <fullName evidence="2">Uncharacterized protein</fullName>
    </submittedName>
</protein>
<accession>A0AA88C8T4</accession>
<organism evidence="2 3">
    <name type="scientific">Pseudoduganella plicata</name>
    <dbReference type="NCBI Taxonomy" id="321984"/>
    <lineage>
        <taxon>Bacteria</taxon>
        <taxon>Pseudomonadati</taxon>
        <taxon>Pseudomonadota</taxon>
        <taxon>Betaproteobacteria</taxon>
        <taxon>Burkholderiales</taxon>
        <taxon>Oxalobacteraceae</taxon>
        <taxon>Telluria group</taxon>
        <taxon>Pseudoduganella</taxon>
    </lineage>
</organism>
<evidence type="ECO:0000256" key="1">
    <source>
        <dbReference type="SAM" id="Phobius"/>
    </source>
</evidence>
<reference evidence="2" key="2">
    <citation type="submission" date="2022-12" db="EMBL/GenBank/DDBJ databases">
        <authorList>
            <person name="Sun Q."/>
            <person name="Kim S."/>
        </authorList>
    </citation>
    <scope>NUCLEOTIDE SEQUENCE</scope>
    <source>
        <strain evidence="2">KCTC 12344</strain>
    </source>
</reference>
<dbReference type="AlphaFoldDB" id="A0AA88C8T4"/>
<evidence type="ECO:0000313" key="2">
    <source>
        <dbReference type="EMBL" id="GGY91062.1"/>
    </source>
</evidence>
<proteinExistence type="predicted"/>
<evidence type="ECO:0000313" key="3">
    <source>
        <dbReference type="Proteomes" id="UP000619512"/>
    </source>
</evidence>